<keyword evidence="2" id="KW-1185">Reference proteome</keyword>
<comment type="caution">
    <text evidence="1">The sequence shown here is derived from an EMBL/GenBank/DDBJ whole genome shotgun (WGS) entry which is preliminary data.</text>
</comment>
<evidence type="ECO:0000313" key="2">
    <source>
        <dbReference type="Proteomes" id="UP001055879"/>
    </source>
</evidence>
<dbReference type="EMBL" id="CM042060">
    <property type="protein sequence ID" value="KAI3678530.1"/>
    <property type="molecule type" value="Genomic_DNA"/>
</dbReference>
<proteinExistence type="predicted"/>
<reference evidence="2" key="1">
    <citation type="journal article" date="2022" name="Mol. Ecol. Resour.">
        <title>The genomes of chicory, endive, great burdock and yacon provide insights into Asteraceae palaeo-polyploidization history and plant inulin production.</title>
        <authorList>
            <person name="Fan W."/>
            <person name="Wang S."/>
            <person name="Wang H."/>
            <person name="Wang A."/>
            <person name="Jiang F."/>
            <person name="Liu H."/>
            <person name="Zhao H."/>
            <person name="Xu D."/>
            <person name="Zhang Y."/>
        </authorList>
    </citation>
    <scope>NUCLEOTIDE SEQUENCE [LARGE SCALE GENOMIC DNA]</scope>
    <source>
        <strain evidence="2">cv. Niubang</strain>
    </source>
</reference>
<gene>
    <name evidence="1" type="ORF">L6452_37826</name>
</gene>
<protein>
    <submittedName>
        <fullName evidence="1">Uncharacterized protein</fullName>
    </submittedName>
</protein>
<dbReference type="Proteomes" id="UP001055879">
    <property type="component" value="Linkage Group LG14"/>
</dbReference>
<name>A0ACB8Y4K3_ARCLA</name>
<sequence>MSPVVQSSSLDSLQSGQASNVCEIQLGAKTNISATIDATIEHEIRMGTLDPNMDRKSMRRIISNRIAAKKSHEKKMNKVAELEKNRINLEGTVATLHTQIEHEQQLQSRLRVENEMMTQQFRIYVDLNDLKAAQIAEKTMEEQALRELLNMQLQNQRDN</sequence>
<organism evidence="1 2">
    <name type="scientific">Arctium lappa</name>
    <name type="common">Greater burdock</name>
    <name type="synonym">Lappa major</name>
    <dbReference type="NCBI Taxonomy" id="4217"/>
    <lineage>
        <taxon>Eukaryota</taxon>
        <taxon>Viridiplantae</taxon>
        <taxon>Streptophyta</taxon>
        <taxon>Embryophyta</taxon>
        <taxon>Tracheophyta</taxon>
        <taxon>Spermatophyta</taxon>
        <taxon>Magnoliopsida</taxon>
        <taxon>eudicotyledons</taxon>
        <taxon>Gunneridae</taxon>
        <taxon>Pentapetalae</taxon>
        <taxon>asterids</taxon>
        <taxon>campanulids</taxon>
        <taxon>Asterales</taxon>
        <taxon>Asteraceae</taxon>
        <taxon>Carduoideae</taxon>
        <taxon>Cardueae</taxon>
        <taxon>Arctiinae</taxon>
        <taxon>Arctium</taxon>
    </lineage>
</organism>
<reference evidence="1 2" key="2">
    <citation type="journal article" date="2022" name="Mol. Ecol. Resour.">
        <title>The genomes of chicory, endive, great burdock and yacon provide insights into Asteraceae paleo-polyploidization history and plant inulin production.</title>
        <authorList>
            <person name="Fan W."/>
            <person name="Wang S."/>
            <person name="Wang H."/>
            <person name="Wang A."/>
            <person name="Jiang F."/>
            <person name="Liu H."/>
            <person name="Zhao H."/>
            <person name="Xu D."/>
            <person name="Zhang Y."/>
        </authorList>
    </citation>
    <scope>NUCLEOTIDE SEQUENCE [LARGE SCALE GENOMIC DNA]</scope>
    <source>
        <strain evidence="2">cv. Niubang</strain>
    </source>
</reference>
<accession>A0ACB8Y4K3</accession>
<evidence type="ECO:0000313" key="1">
    <source>
        <dbReference type="EMBL" id="KAI3678530.1"/>
    </source>
</evidence>